<dbReference type="Pfam" id="PF03793">
    <property type="entry name" value="PASTA"/>
    <property type="match status" value="2"/>
</dbReference>
<evidence type="ECO:0000259" key="2">
    <source>
        <dbReference type="PROSITE" id="PS51178"/>
    </source>
</evidence>
<dbReference type="AlphaFoldDB" id="A0A4R6IZL7"/>
<keyword evidence="1" id="KW-0472">Membrane</keyword>
<feature type="domain" description="PASTA" evidence="2">
    <location>
        <begin position="42"/>
        <end position="108"/>
    </location>
</feature>
<dbReference type="PROSITE" id="PS51178">
    <property type="entry name" value="PASTA"/>
    <property type="match status" value="1"/>
</dbReference>
<dbReference type="SMART" id="SM00740">
    <property type="entry name" value="PASTA"/>
    <property type="match status" value="3"/>
</dbReference>
<protein>
    <submittedName>
        <fullName evidence="3">PASTA domain-containing protein</fullName>
    </submittedName>
</protein>
<proteinExistence type="predicted"/>
<comment type="caution">
    <text evidence="3">The sequence shown here is derived from an EMBL/GenBank/DDBJ whole genome shotgun (WGS) entry which is preliminary data.</text>
</comment>
<reference evidence="3 4" key="1">
    <citation type="submission" date="2019-03" db="EMBL/GenBank/DDBJ databases">
        <title>Genomic Encyclopedia of Archaeal and Bacterial Type Strains, Phase II (KMG-II): from individual species to whole genera.</title>
        <authorList>
            <person name="Goeker M."/>
        </authorList>
    </citation>
    <scope>NUCLEOTIDE SEQUENCE [LARGE SCALE GENOMIC DNA]</scope>
    <source>
        <strain evidence="3 4">DSM 28323</strain>
    </source>
</reference>
<feature type="transmembrane region" description="Helical" evidence="1">
    <location>
        <begin position="12"/>
        <end position="38"/>
    </location>
</feature>
<dbReference type="Proteomes" id="UP000295741">
    <property type="component" value="Unassembled WGS sequence"/>
</dbReference>
<evidence type="ECO:0000313" key="3">
    <source>
        <dbReference type="EMBL" id="TDO28354.1"/>
    </source>
</evidence>
<dbReference type="OrthoDB" id="9803895at2"/>
<name>A0A4R6IZL7_9BACT</name>
<accession>A0A4R6IZL7</accession>
<keyword evidence="1" id="KW-0812">Transmembrane</keyword>
<sequence>MKQFIEKITRKPLWVNMLAGLGIILILIILFFSLLGWFTGYGNTTKVPSVTGQEITAATQLLEQAGFEVEIQDSVYVDSIPKLAVVRQTPEADATVKTGRTIYLTVNRMVPPQVEMPSLIGYSVKSAELYLQSLQLKMGSITYKPDIARNSVLEQLYNGVPVKEGDKVPLGATISFVLGSGLGGNEMDVPNLIGMTLSEARSYLSSMSINVGAVVAVGSIRDSATAFVVRQSPEYLSEMLDDAGNRTPNKIRQGQLMDIYISNVAPIKDTGRVIIPPGQN</sequence>
<dbReference type="CDD" id="cd06577">
    <property type="entry name" value="PASTA_pknB"/>
    <property type="match status" value="3"/>
</dbReference>
<keyword evidence="1" id="KW-1133">Transmembrane helix</keyword>
<dbReference type="RefSeq" id="WP_133472904.1">
    <property type="nucleotide sequence ID" value="NZ_SNWP01000010.1"/>
</dbReference>
<keyword evidence="4" id="KW-1185">Reference proteome</keyword>
<dbReference type="EMBL" id="SNWP01000010">
    <property type="protein sequence ID" value="TDO28354.1"/>
    <property type="molecule type" value="Genomic_DNA"/>
</dbReference>
<evidence type="ECO:0000256" key="1">
    <source>
        <dbReference type="SAM" id="Phobius"/>
    </source>
</evidence>
<evidence type="ECO:0000313" key="4">
    <source>
        <dbReference type="Proteomes" id="UP000295741"/>
    </source>
</evidence>
<gene>
    <name evidence="3" type="ORF">BC659_0418</name>
</gene>
<organism evidence="3 4">
    <name type="scientific">Sediminibacterium goheungense</name>
    <dbReference type="NCBI Taxonomy" id="1086393"/>
    <lineage>
        <taxon>Bacteria</taxon>
        <taxon>Pseudomonadati</taxon>
        <taxon>Bacteroidota</taxon>
        <taxon>Chitinophagia</taxon>
        <taxon>Chitinophagales</taxon>
        <taxon>Chitinophagaceae</taxon>
        <taxon>Sediminibacterium</taxon>
    </lineage>
</organism>
<dbReference type="InterPro" id="IPR005543">
    <property type="entry name" value="PASTA_dom"/>
</dbReference>
<dbReference type="Gene3D" id="3.30.10.20">
    <property type="match status" value="3"/>
</dbReference>